<feature type="domain" description="PBP" evidence="6">
    <location>
        <begin position="34"/>
        <end position="335"/>
    </location>
</feature>
<keyword evidence="3 4" id="KW-0592">Phosphate transport</keyword>
<proteinExistence type="inferred from homology"/>
<dbReference type="GO" id="GO:0035435">
    <property type="term" value="P:phosphate ion transmembrane transport"/>
    <property type="evidence" value="ECO:0007669"/>
    <property type="project" value="InterPro"/>
</dbReference>
<evidence type="ECO:0000313" key="10">
    <source>
        <dbReference type="Proteomes" id="UP000522688"/>
    </source>
</evidence>
<protein>
    <recommendedName>
        <fullName evidence="4">Phosphate-binding protein</fullName>
    </recommendedName>
</protein>
<sequence length="365" mass="36852">MNFKRTGSIVAIAAVSTMLLASCASNEGPSSGSSEGGSDLSGSLVGIGATSQQAAQEAWVAGYQTANDGVDVSYDPQGSGGGRESFISGAADFAGSDRAFTTDEISSSTFAGCTPDTGIVELPAYVSPIAVVFNLDGVDELNLSPATLAGIFNGSITTWDADEIKADNPDADLPSTGITAVHRSDDSGTTENFTDYLNKTASDVWTEEADGTWPTAFGGEGASGTTGVIDAVTNGTGTIGYADASRAGDLGVAKVKVGDEFVGFSAEAAAAIVDESPEEEGRTDGDIAIALDRTSEAAGVYPIVLVSYLIACESYEDAAKGELVKSYLSYVTSDEGQQVAADAAGSAPISSTLSGQVADAIALIK</sequence>
<dbReference type="CDD" id="cd13565">
    <property type="entry name" value="PBP2_PstS"/>
    <property type="match status" value="1"/>
</dbReference>
<organism evidence="8 10">
    <name type="scientific">Frigoribacterium faeni</name>
    <dbReference type="NCBI Taxonomy" id="145483"/>
    <lineage>
        <taxon>Bacteria</taxon>
        <taxon>Bacillati</taxon>
        <taxon>Actinomycetota</taxon>
        <taxon>Actinomycetes</taxon>
        <taxon>Micrococcales</taxon>
        <taxon>Microbacteriaceae</taxon>
        <taxon>Frigoribacterium</taxon>
    </lineage>
</organism>
<dbReference type="GO" id="GO:0042301">
    <property type="term" value="F:phosphate ion binding"/>
    <property type="evidence" value="ECO:0007669"/>
    <property type="project" value="InterPro"/>
</dbReference>
<dbReference type="EMBL" id="BJUV01000003">
    <property type="protein sequence ID" value="GEK82097.1"/>
    <property type="molecule type" value="Genomic_DNA"/>
</dbReference>
<evidence type="ECO:0000256" key="4">
    <source>
        <dbReference type="PIRNR" id="PIRNR002756"/>
    </source>
</evidence>
<feature type="signal peptide" evidence="5">
    <location>
        <begin position="1"/>
        <end position="26"/>
    </location>
</feature>
<dbReference type="PANTHER" id="PTHR42996">
    <property type="entry name" value="PHOSPHATE-BINDING PROTEIN PSTS"/>
    <property type="match status" value="1"/>
</dbReference>
<keyword evidence="2 4" id="KW-0813">Transport</keyword>
<evidence type="ECO:0000256" key="1">
    <source>
        <dbReference type="ARBA" id="ARBA00008725"/>
    </source>
</evidence>
<evidence type="ECO:0000313" key="9">
    <source>
        <dbReference type="Proteomes" id="UP000321154"/>
    </source>
</evidence>
<dbReference type="RefSeq" id="WP_371859157.1">
    <property type="nucleotide sequence ID" value="NZ_BAAAHR010000003.1"/>
</dbReference>
<accession>A0A7W3PJC9</accession>
<evidence type="ECO:0000256" key="3">
    <source>
        <dbReference type="ARBA" id="ARBA00022592"/>
    </source>
</evidence>
<reference evidence="8 10" key="2">
    <citation type="submission" date="2020-07" db="EMBL/GenBank/DDBJ databases">
        <title>Sequencing the genomes of 1000 actinobacteria strains.</title>
        <authorList>
            <person name="Klenk H.-P."/>
        </authorList>
    </citation>
    <scope>NUCLEOTIDE SEQUENCE [LARGE SCALE GENOMIC DNA]</scope>
    <source>
        <strain evidence="8 10">DSM 10309</strain>
    </source>
</reference>
<dbReference type="InterPro" id="IPR005673">
    <property type="entry name" value="ABC_phos-bd_PstS"/>
</dbReference>
<comment type="similarity">
    <text evidence="1 4">Belongs to the PstS family.</text>
</comment>
<dbReference type="InterPro" id="IPR024370">
    <property type="entry name" value="PBP_domain"/>
</dbReference>
<evidence type="ECO:0000259" key="6">
    <source>
        <dbReference type="Pfam" id="PF12849"/>
    </source>
</evidence>
<dbReference type="Proteomes" id="UP000522688">
    <property type="component" value="Unassembled WGS sequence"/>
</dbReference>
<comment type="caution">
    <text evidence="8">The sequence shown here is derived from an EMBL/GenBank/DDBJ whole genome shotgun (WGS) entry which is preliminary data.</text>
</comment>
<keyword evidence="5" id="KW-0732">Signal</keyword>
<evidence type="ECO:0000313" key="8">
    <source>
        <dbReference type="EMBL" id="MBA8813928.1"/>
    </source>
</evidence>
<dbReference type="SUPFAM" id="SSF53850">
    <property type="entry name" value="Periplasmic binding protein-like II"/>
    <property type="match status" value="1"/>
</dbReference>
<dbReference type="PROSITE" id="PS51257">
    <property type="entry name" value="PROKAR_LIPOPROTEIN"/>
    <property type="match status" value="1"/>
</dbReference>
<dbReference type="GO" id="GO:0043190">
    <property type="term" value="C:ATP-binding cassette (ABC) transporter complex"/>
    <property type="evidence" value="ECO:0007669"/>
    <property type="project" value="InterPro"/>
</dbReference>
<evidence type="ECO:0000256" key="5">
    <source>
        <dbReference type="SAM" id="SignalP"/>
    </source>
</evidence>
<evidence type="ECO:0000256" key="2">
    <source>
        <dbReference type="ARBA" id="ARBA00022448"/>
    </source>
</evidence>
<dbReference type="PIRSF" id="PIRSF002756">
    <property type="entry name" value="PstS"/>
    <property type="match status" value="1"/>
</dbReference>
<dbReference type="Proteomes" id="UP000321154">
    <property type="component" value="Unassembled WGS sequence"/>
</dbReference>
<dbReference type="Pfam" id="PF12849">
    <property type="entry name" value="PBP_like_2"/>
    <property type="match status" value="1"/>
</dbReference>
<dbReference type="EMBL" id="JACGWW010000002">
    <property type="protein sequence ID" value="MBA8813928.1"/>
    <property type="molecule type" value="Genomic_DNA"/>
</dbReference>
<name>A0A7W3PJC9_9MICO</name>
<dbReference type="AlphaFoldDB" id="A0A7W3PJC9"/>
<reference evidence="7 9" key="1">
    <citation type="submission" date="2019-07" db="EMBL/GenBank/DDBJ databases">
        <title>Whole genome shotgun sequence of Frigoribacterium faeni NBRC 103066.</title>
        <authorList>
            <person name="Hosoyama A."/>
            <person name="Uohara A."/>
            <person name="Ohji S."/>
            <person name="Ichikawa N."/>
        </authorList>
    </citation>
    <scope>NUCLEOTIDE SEQUENCE [LARGE SCALE GENOMIC DNA]</scope>
    <source>
        <strain evidence="7 9">NBRC 103066</strain>
    </source>
</reference>
<dbReference type="Gene3D" id="3.40.190.10">
    <property type="entry name" value="Periplasmic binding protein-like II"/>
    <property type="match status" value="2"/>
</dbReference>
<keyword evidence="9" id="KW-1185">Reference proteome</keyword>
<dbReference type="InterPro" id="IPR050962">
    <property type="entry name" value="Phosphate-bind_PstS"/>
</dbReference>
<feature type="chain" id="PRO_5038437741" description="Phosphate-binding protein" evidence="5">
    <location>
        <begin position="27"/>
        <end position="365"/>
    </location>
</feature>
<evidence type="ECO:0000313" key="7">
    <source>
        <dbReference type="EMBL" id="GEK82097.1"/>
    </source>
</evidence>
<gene>
    <name evidence="8" type="ORF">FB463_002177</name>
    <name evidence="7" type="ORF">FFA01_04060</name>
</gene>
<dbReference type="PANTHER" id="PTHR42996:SF1">
    <property type="entry name" value="PHOSPHATE-BINDING PROTEIN PSTS"/>
    <property type="match status" value="1"/>
</dbReference>